<dbReference type="InterPro" id="IPR052806">
    <property type="entry name" value="Fasciclin-like_AGP"/>
</dbReference>
<gene>
    <name evidence="5" type="ORF">IFM89_002417</name>
</gene>
<proteinExistence type="inferred from homology"/>
<dbReference type="Proteomes" id="UP000631114">
    <property type="component" value="Unassembled WGS sequence"/>
</dbReference>
<dbReference type="InterPro" id="IPR036378">
    <property type="entry name" value="FAS1_dom_sf"/>
</dbReference>
<feature type="domain" description="FAS1" evidence="4">
    <location>
        <begin position="42"/>
        <end position="172"/>
    </location>
</feature>
<keyword evidence="3" id="KW-0732">Signal</keyword>
<dbReference type="InterPro" id="IPR000782">
    <property type="entry name" value="FAS1_domain"/>
</dbReference>
<evidence type="ECO:0000313" key="5">
    <source>
        <dbReference type="EMBL" id="KAF9618722.1"/>
    </source>
</evidence>
<dbReference type="SMART" id="SM00554">
    <property type="entry name" value="FAS1"/>
    <property type="match status" value="1"/>
</dbReference>
<dbReference type="PROSITE" id="PS50213">
    <property type="entry name" value="FAS1"/>
    <property type="match status" value="1"/>
</dbReference>
<comment type="caution">
    <text evidence="5">The sequence shown here is derived from an EMBL/GenBank/DDBJ whole genome shotgun (WGS) entry which is preliminary data.</text>
</comment>
<sequence length="238" mass="26387">MASRFQSSFLVTLLFLSTFSALILPTQGETSTADHNQGVLQVQKIVKALSDADYNAMSLTLTTTLPTLINSKKNACVITIFSPPDKAFFSLKYPQPPLTLLEYHVAPMELDRDILKSSFGLGSKIDTLFHGHPLVVSTLPDAESDSINNVKITQWNIYNDGHVIVHGVDDFFDPAYQSILSPDGVISNSSRPSEGVPKNKHIVRALVIAIVLISWSFGVLFFRRRRQHRDGGDYILLD</sequence>
<keyword evidence="2" id="KW-0812">Transmembrane</keyword>
<accession>A0A835IM08</accession>
<dbReference type="PANTHER" id="PTHR33985:SF29">
    <property type="entry name" value="FAS1 DOMAIN-CONTAINING PROTEIN"/>
    <property type="match status" value="1"/>
</dbReference>
<dbReference type="Gene3D" id="2.30.180.10">
    <property type="entry name" value="FAS1 domain"/>
    <property type="match status" value="1"/>
</dbReference>
<dbReference type="SUPFAM" id="SSF82153">
    <property type="entry name" value="FAS1 domain"/>
    <property type="match status" value="1"/>
</dbReference>
<dbReference type="OrthoDB" id="1893649at2759"/>
<protein>
    <recommendedName>
        <fullName evidence="4">FAS1 domain-containing protein</fullName>
    </recommendedName>
</protein>
<dbReference type="PANTHER" id="PTHR33985">
    <property type="entry name" value="OS02G0491300 PROTEIN-RELATED"/>
    <property type="match status" value="1"/>
</dbReference>
<evidence type="ECO:0000256" key="1">
    <source>
        <dbReference type="ARBA" id="ARBA00007843"/>
    </source>
</evidence>
<evidence type="ECO:0000256" key="2">
    <source>
        <dbReference type="SAM" id="Phobius"/>
    </source>
</evidence>
<dbReference type="EMBL" id="JADFTS010000002">
    <property type="protein sequence ID" value="KAF9618722.1"/>
    <property type="molecule type" value="Genomic_DNA"/>
</dbReference>
<dbReference type="Pfam" id="PF02469">
    <property type="entry name" value="Fasciclin"/>
    <property type="match status" value="1"/>
</dbReference>
<evidence type="ECO:0000259" key="4">
    <source>
        <dbReference type="PROSITE" id="PS50213"/>
    </source>
</evidence>
<keyword evidence="2" id="KW-0472">Membrane</keyword>
<organism evidence="5 6">
    <name type="scientific">Coptis chinensis</name>
    <dbReference type="NCBI Taxonomy" id="261450"/>
    <lineage>
        <taxon>Eukaryota</taxon>
        <taxon>Viridiplantae</taxon>
        <taxon>Streptophyta</taxon>
        <taxon>Embryophyta</taxon>
        <taxon>Tracheophyta</taxon>
        <taxon>Spermatophyta</taxon>
        <taxon>Magnoliopsida</taxon>
        <taxon>Ranunculales</taxon>
        <taxon>Ranunculaceae</taxon>
        <taxon>Coptidoideae</taxon>
        <taxon>Coptis</taxon>
    </lineage>
</organism>
<feature type="transmembrane region" description="Helical" evidence="2">
    <location>
        <begin position="202"/>
        <end position="222"/>
    </location>
</feature>
<dbReference type="AlphaFoldDB" id="A0A835IM08"/>
<feature type="chain" id="PRO_5032431403" description="FAS1 domain-containing protein" evidence="3">
    <location>
        <begin position="29"/>
        <end position="238"/>
    </location>
</feature>
<keyword evidence="2" id="KW-1133">Transmembrane helix</keyword>
<evidence type="ECO:0000313" key="6">
    <source>
        <dbReference type="Proteomes" id="UP000631114"/>
    </source>
</evidence>
<keyword evidence="6" id="KW-1185">Reference proteome</keyword>
<reference evidence="5 6" key="1">
    <citation type="submission" date="2020-10" db="EMBL/GenBank/DDBJ databases">
        <title>The Coptis chinensis genome and diversification of protoberbering-type alkaloids.</title>
        <authorList>
            <person name="Wang B."/>
            <person name="Shu S."/>
            <person name="Song C."/>
            <person name="Liu Y."/>
        </authorList>
    </citation>
    <scope>NUCLEOTIDE SEQUENCE [LARGE SCALE GENOMIC DNA]</scope>
    <source>
        <strain evidence="5">HL-2020</strain>
        <tissue evidence="5">Leaf</tissue>
    </source>
</reference>
<evidence type="ECO:0000256" key="3">
    <source>
        <dbReference type="SAM" id="SignalP"/>
    </source>
</evidence>
<comment type="similarity">
    <text evidence="1">Belongs to the fasciclin-like AGP family.</text>
</comment>
<name>A0A835IM08_9MAGN</name>
<feature type="signal peptide" evidence="3">
    <location>
        <begin position="1"/>
        <end position="28"/>
    </location>
</feature>